<evidence type="ECO:0000256" key="2">
    <source>
        <dbReference type="ARBA" id="ARBA00022729"/>
    </source>
</evidence>
<dbReference type="PANTHER" id="PTHR30483:SF6">
    <property type="entry name" value="PERIPLASMIC BINDING PROTEIN OF ABC TRANSPORTER FOR NATURAL AMINO ACIDS"/>
    <property type="match status" value="1"/>
</dbReference>
<keyword evidence="2" id="KW-0732">Signal</keyword>
<organism evidence="5 6">
    <name type="scientific">Tistrella mobilis (strain KA081020-065)</name>
    <dbReference type="NCBI Taxonomy" id="1110502"/>
    <lineage>
        <taxon>Bacteria</taxon>
        <taxon>Pseudomonadati</taxon>
        <taxon>Pseudomonadota</taxon>
        <taxon>Alphaproteobacteria</taxon>
        <taxon>Geminicoccales</taxon>
        <taxon>Geminicoccaceae</taxon>
        <taxon>Tistrella</taxon>
    </lineage>
</organism>
<dbReference type="InterPro" id="IPR028081">
    <property type="entry name" value="Leu-bd"/>
</dbReference>
<comment type="similarity">
    <text evidence="1">Belongs to the leucine-binding protein family.</text>
</comment>
<evidence type="ECO:0000313" key="6">
    <source>
        <dbReference type="Proteomes" id="UP000005258"/>
    </source>
</evidence>
<gene>
    <name evidence="5" type="ordered locus">TMO_a0419</name>
</gene>
<dbReference type="CDD" id="cd20378">
    <property type="entry name" value="PBP1_SBP-like"/>
    <property type="match status" value="1"/>
</dbReference>
<dbReference type="Gene3D" id="3.40.50.2300">
    <property type="match status" value="2"/>
</dbReference>
<dbReference type="EMBL" id="CP003237">
    <property type="protein sequence ID" value="AFK55822.1"/>
    <property type="molecule type" value="Genomic_DNA"/>
</dbReference>
<dbReference type="PANTHER" id="PTHR30483">
    <property type="entry name" value="LEUCINE-SPECIFIC-BINDING PROTEIN"/>
    <property type="match status" value="1"/>
</dbReference>
<reference evidence="5 6" key="1">
    <citation type="journal article" date="2012" name="J. Am. Chem. Soc.">
        <title>Bacterial biosynthesis and maturation of the didemnin anti-cancer agents.</title>
        <authorList>
            <person name="Xu Y."/>
            <person name="Kersten R.D."/>
            <person name="Nam S.J."/>
            <person name="Lu L."/>
            <person name="Al-Suwailem A.M."/>
            <person name="Zheng H."/>
            <person name="Fenical W."/>
            <person name="Dorrestein P.C."/>
            <person name="Moore B.S."/>
            <person name="Qian P.Y."/>
        </authorList>
    </citation>
    <scope>NUCLEOTIDE SEQUENCE [LARGE SCALE GENOMIC DNA]</scope>
    <source>
        <strain evidence="5 6">KA081020-065</strain>
    </source>
</reference>
<dbReference type="HOGENOM" id="CLU_027128_1_0_5"/>
<proteinExistence type="inferred from homology"/>
<dbReference type="SUPFAM" id="SSF53822">
    <property type="entry name" value="Periplasmic binding protein-like I"/>
    <property type="match status" value="1"/>
</dbReference>
<dbReference type="InterPro" id="IPR051010">
    <property type="entry name" value="BCAA_transport"/>
</dbReference>
<feature type="domain" description="Leucine-binding protein" evidence="4">
    <location>
        <begin position="42"/>
        <end position="374"/>
    </location>
</feature>
<accession>I3TST4</accession>
<dbReference type="InterPro" id="IPR006311">
    <property type="entry name" value="TAT_signal"/>
</dbReference>
<dbReference type="InterPro" id="IPR028082">
    <property type="entry name" value="Peripla_BP_I"/>
</dbReference>
<dbReference type="PROSITE" id="PS51318">
    <property type="entry name" value="TAT"/>
    <property type="match status" value="1"/>
</dbReference>
<protein>
    <submittedName>
        <fullName evidence="5">Branched-chain amino acid ABC transporter, periplasmic amino acid-binding protein</fullName>
    </submittedName>
</protein>
<keyword evidence="3" id="KW-0813">Transport</keyword>
<geneLocation type="plasmid" evidence="5 6">
    <name>pTM1</name>
</geneLocation>
<dbReference type="AlphaFoldDB" id="I3TST4"/>
<keyword evidence="3" id="KW-0029">Amino-acid transport</keyword>
<dbReference type="GO" id="GO:0006865">
    <property type="term" value="P:amino acid transport"/>
    <property type="evidence" value="ECO:0007669"/>
    <property type="project" value="UniProtKB-KW"/>
</dbReference>
<dbReference type="Pfam" id="PF13458">
    <property type="entry name" value="Peripla_BP_6"/>
    <property type="match status" value="1"/>
</dbReference>
<evidence type="ECO:0000256" key="3">
    <source>
        <dbReference type="ARBA" id="ARBA00022970"/>
    </source>
</evidence>
<evidence type="ECO:0000259" key="4">
    <source>
        <dbReference type="Pfam" id="PF13458"/>
    </source>
</evidence>
<sequence>MTMITTTRRTLLKGGLAAGTLLAAPAIIRRRALAADAVTIHGVKSLSGAFASYGKFADMGSKLAIQDYGDLLGAPVGYKAIDTEGNAGKAVRKVQEAIQQDGARFFNGCTLSSSALAVGKEVDKAGGVFMTPAGADELTGTDCNPGTFRWSVPTYGAIEQTVRPLIERMPEAKRWYTITPQYVFGEALLANAKRIFEEKGIEHVGNSYHSLQEQEFSGYLTNAMGAAPDVLLILNFGGQSSNALRQAVNFGLKSQMTILLAWSAGLDQFQELGSDVIEGVYLGAQYWHQVDSPMNKKLVARVREAYGITANYPLAADYIGTKVILDAIAKAGSADGAAVRAALSGMSFDGPTGSETVRAADHQVIKDYYLLKGKAASAKADEDDLAELISSGKSFPEGDAIACKMA</sequence>
<evidence type="ECO:0000313" key="5">
    <source>
        <dbReference type="EMBL" id="AFK55822.1"/>
    </source>
</evidence>
<dbReference type="PATRIC" id="fig|1110502.3.peg.4068"/>
<dbReference type="RefSeq" id="WP_014747499.1">
    <property type="nucleotide sequence ID" value="NC_017957.2"/>
</dbReference>
<dbReference type="KEGG" id="tmo:TMO_a0419"/>
<keyword evidence="6" id="KW-1185">Reference proteome</keyword>
<dbReference type="Proteomes" id="UP000005258">
    <property type="component" value="Plasmid pTM1"/>
</dbReference>
<name>I3TST4_TISMK</name>
<evidence type="ECO:0000256" key="1">
    <source>
        <dbReference type="ARBA" id="ARBA00010062"/>
    </source>
</evidence>
<keyword evidence="5" id="KW-0614">Plasmid</keyword>